<comment type="caution">
    <text evidence="1">The sequence shown here is derived from an EMBL/GenBank/DDBJ whole genome shotgun (WGS) entry which is preliminary data.</text>
</comment>
<keyword evidence="2" id="KW-1185">Reference proteome</keyword>
<dbReference type="AlphaFoldDB" id="A0A9X3B597"/>
<proteinExistence type="predicted"/>
<organism evidence="1 2">
    <name type="scientific">Chelativorans petroleitrophicus</name>
    <dbReference type="NCBI Taxonomy" id="2975484"/>
    <lineage>
        <taxon>Bacteria</taxon>
        <taxon>Pseudomonadati</taxon>
        <taxon>Pseudomonadota</taxon>
        <taxon>Alphaproteobacteria</taxon>
        <taxon>Hyphomicrobiales</taxon>
        <taxon>Phyllobacteriaceae</taxon>
        <taxon>Chelativorans</taxon>
    </lineage>
</organism>
<reference evidence="1" key="1">
    <citation type="submission" date="2022-08" db="EMBL/GenBank/DDBJ databases">
        <title>Chelativorans sichuanense sp. nov., a paraffin oil-degrading bacterium isolated from a mixture of oil-based drill cuttings and paddy soil.</title>
        <authorList>
            <person name="Yu J."/>
            <person name="Liu H."/>
            <person name="Chen Q."/>
        </authorList>
    </citation>
    <scope>NUCLEOTIDE SEQUENCE</scope>
    <source>
        <strain evidence="1">SCAU 2101</strain>
    </source>
</reference>
<dbReference type="Proteomes" id="UP001149009">
    <property type="component" value="Unassembled WGS sequence"/>
</dbReference>
<gene>
    <name evidence="1" type="ORF">NYR54_00965</name>
</gene>
<dbReference type="RefSeq" id="WP_261513515.1">
    <property type="nucleotide sequence ID" value="NZ_JAODNV010000003.1"/>
</dbReference>
<evidence type="ECO:0000313" key="2">
    <source>
        <dbReference type="Proteomes" id="UP001149009"/>
    </source>
</evidence>
<evidence type="ECO:0000313" key="1">
    <source>
        <dbReference type="EMBL" id="MCT8988868.1"/>
    </source>
</evidence>
<name>A0A9X3B597_9HYPH</name>
<protein>
    <submittedName>
        <fullName evidence="1">Uncharacterized protein</fullName>
    </submittedName>
</protein>
<sequence length="80" mass="8696">MTKKITPRKTKPARQSKVASLMEKFLAAVADQAFEVEATAKRLGVTPKMVRNCIDQLRRKGGKAAVANVGKGTFQVVARP</sequence>
<accession>A0A9X3B597</accession>
<dbReference type="EMBL" id="JAODNV010000003">
    <property type="protein sequence ID" value="MCT8988868.1"/>
    <property type="molecule type" value="Genomic_DNA"/>
</dbReference>